<evidence type="ECO:0008006" key="3">
    <source>
        <dbReference type="Google" id="ProtNLM"/>
    </source>
</evidence>
<evidence type="ECO:0000313" key="1">
    <source>
        <dbReference type="EMBL" id="WOO42829.1"/>
    </source>
</evidence>
<gene>
    <name evidence="1" type="ORF">RZN69_06970</name>
</gene>
<dbReference type="EMBL" id="CP136920">
    <property type="protein sequence ID" value="WOO42829.1"/>
    <property type="molecule type" value="Genomic_DNA"/>
</dbReference>
<dbReference type="PROSITE" id="PS51257">
    <property type="entry name" value="PROKAR_LIPOPROTEIN"/>
    <property type="match status" value="1"/>
</dbReference>
<keyword evidence="2" id="KW-1185">Reference proteome</keyword>
<dbReference type="KEGG" id="puo:RZN69_06970"/>
<name>A0AAQ3LIM8_9BACT</name>
<sequence>MKSTLPFALSLLPMLLVGCLNTTHEVKTEHEIKPIHITVDVNLKVNRELDDFFGDLDEQSTLIDYEEPPSDPAHSE</sequence>
<protein>
    <recommendedName>
        <fullName evidence="3">YnbE-like lipoprotein</fullName>
    </recommendedName>
</protein>
<reference evidence="1 2" key="1">
    <citation type="submission" date="2023-10" db="EMBL/GenBank/DDBJ databases">
        <title>Rubellicoccus peritrichatus gen. nov., sp. nov., isolated from an algae of coral reef tank.</title>
        <authorList>
            <person name="Luo J."/>
        </authorList>
    </citation>
    <scope>NUCLEOTIDE SEQUENCE [LARGE SCALE GENOMIC DNA]</scope>
    <source>
        <strain evidence="1 2">CR14</strain>
    </source>
</reference>
<dbReference type="AlphaFoldDB" id="A0AAQ3LIM8"/>
<evidence type="ECO:0000313" key="2">
    <source>
        <dbReference type="Proteomes" id="UP001304300"/>
    </source>
</evidence>
<accession>A0AAQ3LIM8</accession>
<dbReference type="RefSeq" id="WP_317835359.1">
    <property type="nucleotide sequence ID" value="NZ_CP136920.1"/>
</dbReference>
<dbReference type="Proteomes" id="UP001304300">
    <property type="component" value="Chromosome"/>
</dbReference>
<organism evidence="1 2">
    <name type="scientific">Rubellicoccus peritrichatus</name>
    <dbReference type="NCBI Taxonomy" id="3080537"/>
    <lineage>
        <taxon>Bacteria</taxon>
        <taxon>Pseudomonadati</taxon>
        <taxon>Verrucomicrobiota</taxon>
        <taxon>Opitutia</taxon>
        <taxon>Puniceicoccales</taxon>
        <taxon>Cerasicoccaceae</taxon>
        <taxon>Rubellicoccus</taxon>
    </lineage>
</organism>
<proteinExistence type="predicted"/>